<keyword evidence="1" id="KW-1133">Transmembrane helix</keyword>
<feature type="transmembrane region" description="Helical" evidence="1">
    <location>
        <begin position="15"/>
        <end position="33"/>
    </location>
</feature>
<keyword evidence="4" id="KW-1185">Reference proteome</keyword>
<protein>
    <recommendedName>
        <fullName evidence="2">Signal transduction histidine kinase internal region domain-containing protein</fullName>
    </recommendedName>
</protein>
<dbReference type="PANTHER" id="PTHR34220">
    <property type="entry name" value="SENSOR HISTIDINE KINASE YPDA"/>
    <property type="match status" value="1"/>
</dbReference>
<gene>
    <name evidence="3" type="ORF">ASU31_00865</name>
</gene>
<evidence type="ECO:0000259" key="2">
    <source>
        <dbReference type="Pfam" id="PF06580"/>
    </source>
</evidence>
<dbReference type="PANTHER" id="PTHR34220:SF7">
    <property type="entry name" value="SENSOR HISTIDINE KINASE YPDA"/>
    <property type="match status" value="1"/>
</dbReference>
<keyword evidence="1" id="KW-0812">Transmembrane</keyword>
<dbReference type="STRING" id="687842.ASU31_00865"/>
<feature type="transmembrane region" description="Helical" evidence="1">
    <location>
        <begin position="93"/>
        <end position="113"/>
    </location>
</feature>
<evidence type="ECO:0000313" key="3">
    <source>
        <dbReference type="EMBL" id="KRT17877.1"/>
    </source>
</evidence>
<dbReference type="InterPro" id="IPR010559">
    <property type="entry name" value="Sig_transdc_His_kin_internal"/>
</dbReference>
<evidence type="ECO:0000256" key="1">
    <source>
        <dbReference type="SAM" id="Phobius"/>
    </source>
</evidence>
<reference evidence="3 4" key="1">
    <citation type="submission" date="2015-11" db="EMBL/GenBank/DDBJ databases">
        <title>Sequence of Pedobacter ginsenosidimutans.</title>
        <authorList>
            <person name="Carson E."/>
            <person name="Keyser V."/>
            <person name="Newman J."/>
            <person name="Miller J."/>
        </authorList>
    </citation>
    <scope>NUCLEOTIDE SEQUENCE [LARGE SCALE GENOMIC DNA]</scope>
    <source>
        <strain evidence="3 4">KACC 14530</strain>
    </source>
</reference>
<proteinExistence type="predicted"/>
<name>A0A0T5VXG5_9SPHI</name>
<accession>A0A0T5VXG5</accession>
<evidence type="ECO:0000313" key="4">
    <source>
        <dbReference type="Proteomes" id="UP000051950"/>
    </source>
</evidence>
<dbReference type="Proteomes" id="UP000051950">
    <property type="component" value="Unassembled WGS sequence"/>
</dbReference>
<dbReference type="GO" id="GO:0000155">
    <property type="term" value="F:phosphorelay sensor kinase activity"/>
    <property type="evidence" value="ECO:0007669"/>
    <property type="project" value="InterPro"/>
</dbReference>
<keyword evidence="1" id="KW-0472">Membrane</keyword>
<dbReference type="InterPro" id="IPR050640">
    <property type="entry name" value="Bact_2-comp_sensor_kinase"/>
</dbReference>
<comment type="caution">
    <text evidence="3">The sequence shown here is derived from an EMBL/GenBank/DDBJ whole genome shotgun (WGS) entry which is preliminary data.</text>
</comment>
<dbReference type="Pfam" id="PF06580">
    <property type="entry name" value="His_kinase"/>
    <property type="match status" value="1"/>
</dbReference>
<dbReference type="AlphaFoldDB" id="A0A0T5VXG5"/>
<feature type="transmembrane region" description="Helical" evidence="1">
    <location>
        <begin position="45"/>
        <end position="68"/>
    </location>
</feature>
<feature type="domain" description="Signal transduction histidine kinase internal region" evidence="2">
    <location>
        <begin position="133"/>
        <end position="212"/>
    </location>
</feature>
<dbReference type="EMBL" id="LMZQ01000001">
    <property type="protein sequence ID" value="KRT17877.1"/>
    <property type="molecule type" value="Genomic_DNA"/>
</dbReference>
<organism evidence="3 4">
    <name type="scientific">Pedobacter ginsenosidimutans</name>
    <dbReference type="NCBI Taxonomy" id="687842"/>
    <lineage>
        <taxon>Bacteria</taxon>
        <taxon>Pseudomonadati</taxon>
        <taxon>Bacteroidota</taxon>
        <taxon>Sphingobacteriia</taxon>
        <taxon>Sphingobacteriales</taxon>
        <taxon>Sphingobacteriaceae</taxon>
        <taxon>Pedobacter</taxon>
    </lineage>
</organism>
<dbReference type="GO" id="GO:0016020">
    <property type="term" value="C:membrane"/>
    <property type="evidence" value="ECO:0007669"/>
    <property type="project" value="InterPro"/>
</dbReference>
<sequence length="337" mass="38659">MQEYQYPEKIFYRHSYYISVTIIASYFISYLIIPRLILSKSYYVVVLYFLIGSYLICVLSRIAVIYLLEPLIRLQPFGQESLWVIATDLPKLLTHYFALSFSTAWLFSFIKLIRDQYMSQQRTMSMGKEKAQAELKVLKAQLNPHFLFNTLNNIYALSLTASPITSKSIAGLSEILDHILYRCEGPSVPISAEVSLIKNYLELEKLRYDERLKLSFVHSVDEELAIVPLVLLSMVENAFKHGAGENVASPVIDINLQLRSGLFEFKVSNSYFPAYRESSSERIGLVNVRKQLELVYGKRHQLSVSTENNIFVALLIIDLRVKDKTGLTYENKVSFSG</sequence>